<evidence type="ECO:0000313" key="3">
    <source>
        <dbReference type="Proteomes" id="UP000684084"/>
    </source>
</evidence>
<dbReference type="EMBL" id="CAGKOT010000062">
    <property type="protein sequence ID" value="CAB5388589.1"/>
    <property type="molecule type" value="Genomic_DNA"/>
</dbReference>
<protein>
    <submittedName>
        <fullName evidence="2">Uncharacterized protein</fullName>
    </submittedName>
</protein>
<reference evidence="2" key="1">
    <citation type="submission" date="2020-05" db="EMBL/GenBank/DDBJ databases">
        <authorList>
            <person name="Rincon C."/>
            <person name="Sanders R I."/>
            <person name="Robbins C."/>
            <person name="Chaturvedi A."/>
        </authorList>
    </citation>
    <scope>NUCLEOTIDE SEQUENCE</scope>
    <source>
        <strain evidence="2">CHB12</strain>
    </source>
</reference>
<organism evidence="2 3">
    <name type="scientific">Rhizophagus irregularis</name>
    <dbReference type="NCBI Taxonomy" id="588596"/>
    <lineage>
        <taxon>Eukaryota</taxon>
        <taxon>Fungi</taxon>
        <taxon>Fungi incertae sedis</taxon>
        <taxon>Mucoromycota</taxon>
        <taxon>Glomeromycotina</taxon>
        <taxon>Glomeromycetes</taxon>
        <taxon>Glomerales</taxon>
        <taxon>Glomeraceae</taxon>
        <taxon>Rhizophagus</taxon>
    </lineage>
</organism>
<comment type="caution">
    <text evidence="2">The sequence shown here is derived from an EMBL/GenBank/DDBJ whole genome shotgun (WGS) entry which is preliminary data.</text>
</comment>
<name>A0A915ZRV9_9GLOM</name>
<evidence type="ECO:0000313" key="2">
    <source>
        <dbReference type="EMBL" id="CAB5388589.1"/>
    </source>
</evidence>
<proteinExistence type="predicted"/>
<accession>A0A915ZRV9</accession>
<dbReference type="OrthoDB" id="2404189at2759"/>
<gene>
    <name evidence="2" type="ORF">CHRIB12_LOCUS20660</name>
</gene>
<evidence type="ECO:0000256" key="1">
    <source>
        <dbReference type="SAM" id="Coils"/>
    </source>
</evidence>
<keyword evidence="1" id="KW-0175">Coiled coil</keyword>
<dbReference type="Proteomes" id="UP000684084">
    <property type="component" value="Unassembled WGS sequence"/>
</dbReference>
<sequence>MFIIEPQLEQANIRKYINKRYPTKSDKEKENKLIIDNKNLEFHLDLSEFVNLEELICSKNQLTSLDITSCNQLNELKLPVANSEKLEYLNLLDNSFSQNLDCFSRFVNLKELFVGNTDGDRIQQGIYNRFYGSLKPLKKLVKLESLSINNTDIETGIEFLPDSIMNFRCLADKRSEAKVKKIYEQLEAYTMSPIDAFQGRYNLKAWKKNWKLIKQKKTLQQVEKELELDAKFTELEEKESSLRTEEEDLVKKNILLEQETTSKLKQLINELNAKLEQKEVVIQQTKQQLEENEKKLKSFTAEQVMEKEILHKEVNELKDELAVKEEDMKQSEKQLEETNMEFKAKEDEAINLKNELNEIRLSLSQIEHKKAKLNNLKKKLEHEKRFTKTGTSGLRKQMDDLKNDLKLSQSKKVEAEAKAKEIENKLKDITKYKEDLLNEQNSRQDYINELQRDKKNLEELETQEFIDKIKQQNEEQTTVFNNVMKNKEELINNLKQQNEEKSISLNNEIKDKEKLNDKLNEETKKCQDSLKEINALNNQLENKNDSINKLQKQTDELTRLLNEETEKYQNMILIKKGELSWIIFWKKQRNVIQTNENSASEELEKIRRKLIDDYEITEEEIRDILHKQAEKAKLDTQLKSLIN</sequence>
<dbReference type="VEuPathDB" id="FungiDB:RhiirFUN_005076"/>
<dbReference type="AlphaFoldDB" id="A0A915ZRV9"/>
<feature type="coiled-coil region" evidence="1">
    <location>
        <begin position="257"/>
        <end position="567"/>
    </location>
</feature>